<feature type="transmembrane region" description="Helical" evidence="6">
    <location>
        <begin position="162"/>
        <end position="182"/>
    </location>
</feature>
<dbReference type="InterPro" id="IPR020846">
    <property type="entry name" value="MFS_dom"/>
</dbReference>
<evidence type="ECO:0000256" key="1">
    <source>
        <dbReference type="ARBA" id="ARBA00004141"/>
    </source>
</evidence>
<dbReference type="RefSeq" id="XP_069209151.1">
    <property type="nucleotide sequence ID" value="XM_069354509.1"/>
</dbReference>
<evidence type="ECO:0000256" key="5">
    <source>
        <dbReference type="ARBA" id="ARBA00023136"/>
    </source>
</evidence>
<keyword evidence="5 6" id="KW-0472">Membrane</keyword>
<dbReference type="PANTHER" id="PTHR48022:SF53">
    <property type="entry name" value="ALPHA-GLUCOSIDE TRANSPORTER, PUTATIVE (AFU_ORTHOLOGUE AFUA_3G01700)-RELATED"/>
    <property type="match status" value="1"/>
</dbReference>
<dbReference type="InterPro" id="IPR036259">
    <property type="entry name" value="MFS_trans_sf"/>
</dbReference>
<gene>
    <name evidence="8" type="ORF">Q8F55_006040</name>
</gene>
<evidence type="ECO:0000259" key="7">
    <source>
        <dbReference type="PROSITE" id="PS50850"/>
    </source>
</evidence>
<feature type="transmembrane region" description="Helical" evidence="6">
    <location>
        <begin position="226"/>
        <end position="245"/>
    </location>
</feature>
<dbReference type="InterPro" id="IPR050360">
    <property type="entry name" value="MFS_Sugar_Transporters"/>
</dbReference>
<dbReference type="SUPFAM" id="SSF103473">
    <property type="entry name" value="MFS general substrate transporter"/>
    <property type="match status" value="1"/>
</dbReference>
<dbReference type="Proteomes" id="UP001565368">
    <property type="component" value="Unassembled WGS sequence"/>
</dbReference>
<feature type="transmembrane region" description="Helical" evidence="6">
    <location>
        <begin position="314"/>
        <end position="342"/>
    </location>
</feature>
<accession>A0ABR3Q427</accession>
<dbReference type="Gene3D" id="1.20.1250.20">
    <property type="entry name" value="MFS general substrate transporter like domains"/>
    <property type="match status" value="1"/>
</dbReference>
<feature type="transmembrane region" description="Helical" evidence="6">
    <location>
        <begin position="348"/>
        <end position="369"/>
    </location>
</feature>
<evidence type="ECO:0000256" key="6">
    <source>
        <dbReference type="SAM" id="Phobius"/>
    </source>
</evidence>
<dbReference type="Pfam" id="PF00083">
    <property type="entry name" value="Sugar_tr"/>
    <property type="match status" value="1"/>
</dbReference>
<evidence type="ECO:0000256" key="4">
    <source>
        <dbReference type="ARBA" id="ARBA00022989"/>
    </source>
</evidence>
<dbReference type="PROSITE" id="PS50850">
    <property type="entry name" value="MFS"/>
    <property type="match status" value="1"/>
</dbReference>
<dbReference type="GeneID" id="95987083"/>
<evidence type="ECO:0000313" key="9">
    <source>
        <dbReference type="Proteomes" id="UP001565368"/>
    </source>
</evidence>
<feature type="transmembrane region" description="Helical" evidence="6">
    <location>
        <begin position="376"/>
        <end position="400"/>
    </location>
</feature>
<evidence type="ECO:0000256" key="3">
    <source>
        <dbReference type="ARBA" id="ARBA00022692"/>
    </source>
</evidence>
<dbReference type="InterPro" id="IPR005828">
    <property type="entry name" value="MFS_sugar_transport-like"/>
</dbReference>
<comment type="caution">
    <text evidence="8">The sequence shown here is derived from an EMBL/GenBank/DDBJ whole genome shotgun (WGS) entry which is preliminary data.</text>
</comment>
<feature type="transmembrane region" description="Helical" evidence="6">
    <location>
        <begin position="138"/>
        <end position="156"/>
    </location>
</feature>
<reference evidence="8 9" key="1">
    <citation type="submission" date="2023-08" db="EMBL/GenBank/DDBJ databases">
        <title>Annotated Genome Sequence of Vanrija albida AlHP1.</title>
        <authorList>
            <person name="Herzog R."/>
        </authorList>
    </citation>
    <scope>NUCLEOTIDE SEQUENCE [LARGE SCALE GENOMIC DNA]</scope>
    <source>
        <strain evidence="8 9">AlHP1</strain>
    </source>
</reference>
<feature type="transmembrane region" description="Helical" evidence="6">
    <location>
        <begin position="57"/>
        <end position="83"/>
    </location>
</feature>
<comment type="similarity">
    <text evidence="2">Belongs to the major facilitator superfamily. Sugar transporter (TC 2.A.1.1) family.</text>
</comment>
<keyword evidence="3 6" id="KW-0812">Transmembrane</keyword>
<dbReference type="EMBL" id="JBBXJM010000004">
    <property type="protein sequence ID" value="KAL1409207.1"/>
    <property type="molecule type" value="Genomic_DNA"/>
</dbReference>
<feature type="transmembrane region" description="Helical" evidence="6">
    <location>
        <begin position="103"/>
        <end position="126"/>
    </location>
</feature>
<keyword evidence="4 6" id="KW-1133">Transmembrane helix</keyword>
<feature type="domain" description="Major facilitator superfamily (MFS) profile" evidence="7">
    <location>
        <begin position="60"/>
        <end position="494"/>
    </location>
</feature>
<comment type="subcellular location">
    <subcellularLocation>
        <location evidence="1">Membrane</location>
        <topology evidence="1">Multi-pass membrane protein</topology>
    </subcellularLocation>
</comment>
<feature type="transmembrane region" description="Helical" evidence="6">
    <location>
        <begin position="194"/>
        <end position="214"/>
    </location>
</feature>
<feature type="transmembrane region" description="Helical" evidence="6">
    <location>
        <begin position="442"/>
        <end position="460"/>
    </location>
</feature>
<feature type="transmembrane region" description="Helical" evidence="6">
    <location>
        <begin position="406"/>
        <end position="430"/>
    </location>
</feature>
<dbReference type="InterPro" id="IPR005829">
    <property type="entry name" value="Sugar_transporter_CS"/>
</dbReference>
<dbReference type="PANTHER" id="PTHR48022">
    <property type="entry name" value="PLASTIDIC GLUCOSE TRANSPORTER 4"/>
    <property type="match status" value="1"/>
</dbReference>
<evidence type="ECO:0000256" key="2">
    <source>
        <dbReference type="ARBA" id="ARBA00010992"/>
    </source>
</evidence>
<organism evidence="8 9">
    <name type="scientific">Vanrija albida</name>
    <dbReference type="NCBI Taxonomy" id="181172"/>
    <lineage>
        <taxon>Eukaryota</taxon>
        <taxon>Fungi</taxon>
        <taxon>Dikarya</taxon>
        <taxon>Basidiomycota</taxon>
        <taxon>Agaricomycotina</taxon>
        <taxon>Tremellomycetes</taxon>
        <taxon>Trichosporonales</taxon>
        <taxon>Trichosporonaceae</taxon>
        <taxon>Vanrija</taxon>
    </lineage>
</organism>
<name>A0ABR3Q427_9TREE</name>
<evidence type="ECO:0000313" key="8">
    <source>
        <dbReference type="EMBL" id="KAL1409207.1"/>
    </source>
</evidence>
<keyword evidence="9" id="KW-1185">Reference proteome</keyword>
<feature type="transmembrane region" description="Helical" evidence="6">
    <location>
        <begin position="472"/>
        <end position="490"/>
    </location>
</feature>
<protein>
    <recommendedName>
        <fullName evidence="7">Major facilitator superfamily (MFS) profile domain-containing protein</fullName>
    </recommendedName>
</protein>
<proteinExistence type="inferred from homology"/>
<sequence>MSSPHNEEKAEIQVSHLETSVTRDEDLKHAALDGQGVLKSRFDELPILKCLWTFRRAVFFCFLLFTGSMCDGFEVALSGMLLANKGFIKQFGTGGNGVTALNTSWVSAWSAVVNVGQITSMVWAAYVANRLGRKPTILIAWVLVVVALICLMQARVPAVWMLGRLFTGAGVGVLQVICAAYAMELLPNRIRGTVIAFASFWNYTGTLLAKVMGFTLNKQHPFNWQLPVRALWGPVGLMLLCFLPLPESPWFYARRGDKEKAFKSMKTLYTGIEGYDREEEYGIMMRTLEHEREVAAQGIPWLAIFQGTNRKRTLLLMILAGGGQLAGLTMISTYSTYFFAIAGQKDPFQASVIMSCISLAAVMVMMSMLDKFGRRVLVAPALSITCLSLWLLGALFYAPREDVGKALLFICALWTFAFTIMGQSYFLLAAEIPSALLRVRTMSVAWVCNALFGIITSFATPPMLVRLNIRAGFVYGGASLLISIFVWFYLPETRGRAPAEIDELYERGIPAWRWAKTKTFVEEQAEQAREAEQA</sequence>
<dbReference type="PROSITE" id="PS00217">
    <property type="entry name" value="SUGAR_TRANSPORT_2"/>
    <property type="match status" value="1"/>
</dbReference>